<evidence type="ECO:0000313" key="3">
    <source>
        <dbReference type="Proteomes" id="UP001370758"/>
    </source>
</evidence>
<proteinExistence type="predicted"/>
<feature type="chain" id="PRO_5043866561" evidence="1">
    <location>
        <begin position="19"/>
        <end position="156"/>
    </location>
</feature>
<protein>
    <submittedName>
        <fullName evidence="2">Uncharacterized protein</fullName>
    </submittedName>
</protein>
<dbReference type="Proteomes" id="UP001370758">
    <property type="component" value="Unassembled WGS sequence"/>
</dbReference>
<feature type="signal peptide" evidence="1">
    <location>
        <begin position="1"/>
        <end position="18"/>
    </location>
</feature>
<evidence type="ECO:0000256" key="1">
    <source>
        <dbReference type="SAM" id="SignalP"/>
    </source>
</evidence>
<name>A0AAV9W801_9PEZI</name>
<dbReference type="AlphaFoldDB" id="A0AAV9W801"/>
<sequence length="156" mass="17117">MRLTVLILTLVYAIIAGAIQLEYGCRERDPCLKAVIGRRFPNRNGRADCSSFLLATVTPAPKTVSVTERTTTTIFITRHQGHYRDVKARQVTVVPSNIPVYALAACSGAARYSSACSCIGVRPSTTTLPTPTITVTVTKTRTKRCVVECKTRCNFY</sequence>
<keyword evidence="3" id="KW-1185">Reference proteome</keyword>
<evidence type="ECO:0000313" key="2">
    <source>
        <dbReference type="EMBL" id="KAK6503002.1"/>
    </source>
</evidence>
<keyword evidence="1" id="KW-0732">Signal</keyword>
<gene>
    <name evidence="2" type="ORF">TWF481_008038</name>
</gene>
<accession>A0AAV9W801</accession>
<dbReference type="EMBL" id="JAVHJL010000005">
    <property type="protein sequence ID" value="KAK6503002.1"/>
    <property type="molecule type" value="Genomic_DNA"/>
</dbReference>
<organism evidence="2 3">
    <name type="scientific">Arthrobotrys musiformis</name>
    <dbReference type="NCBI Taxonomy" id="47236"/>
    <lineage>
        <taxon>Eukaryota</taxon>
        <taxon>Fungi</taxon>
        <taxon>Dikarya</taxon>
        <taxon>Ascomycota</taxon>
        <taxon>Pezizomycotina</taxon>
        <taxon>Orbiliomycetes</taxon>
        <taxon>Orbiliales</taxon>
        <taxon>Orbiliaceae</taxon>
        <taxon>Arthrobotrys</taxon>
    </lineage>
</organism>
<reference evidence="2 3" key="1">
    <citation type="submission" date="2023-08" db="EMBL/GenBank/DDBJ databases">
        <authorList>
            <person name="Palmer J.M."/>
        </authorList>
    </citation>
    <scope>NUCLEOTIDE SEQUENCE [LARGE SCALE GENOMIC DNA]</scope>
    <source>
        <strain evidence="2 3">TWF481</strain>
    </source>
</reference>
<comment type="caution">
    <text evidence="2">The sequence shown here is derived from an EMBL/GenBank/DDBJ whole genome shotgun (WGS) entry which is preliminary data.</text>
</comment>